<evidence type="ECO:0000313" key="1">
    <source>
        <dbReference type="EMBL" id="RNA10528.1"/>
    </source>
</evidence>
<evidence type="ECO:0000313" key="2">
    <source>
        <dbReference type="Proteomes" id="UP000276133"/>
    </source>
</evidence>
<comment type="caution">
    <text evidence="1">The sequence shown here is derived from an EMBL/GenBank/DDBJ whole genome shotgun (WGS) entry which is preliminary data.</text>
</comment>
<gene>
    <name evidence="1" type="ORF">BpHYR1_022834</name>
</gene>
<name>A0A3M7QHV1_BRAPC</name>
<protein>
    <submittedName>
        <fullName evidence="1">Uncharacterized protein</fullName>
    </submittedName>
</protein>
<proteinExistence type="predicted"/>
<reference evidence="1 2" key="1">
    <citation type="journal article" date="2018" name="Sci. Rep.">
        <title>Genomic signatures of local adaptation to the degree of environmental predictability in rotifers.</title>
        <authorList>
            <person name="Franch-Gras L."/>
            <person name="Hahn C."/>
            <person name="Garcia-Roger E.M."/>
            <person name="Carmona M.J."/>
            <person name="Serra M."/>
            <person name="Gomez A."/>
        </authorList>
    </citation>
    <scope>NUCLEOTIDE SEQUENCE [LARGE SCALE GENOMIC DNA]</scope>
    <source>
        <strain evidence="1">HYR1</strain>
    </source>
</reference>
<accession>A0A3M7QHV1</accession>
<dbReference type="EMBL" id="REGN01006168">
    <property type="protein sequence ID" value="RNA10528.1"/>
    <property type="molecule type" value="Genomic_DNA"/>
</dbReference>
<sequence>MPKQQHKISELRVSLRILMHFPLVTCQTRDVPSSDAVTIKSLVVLHCISIISALWPSNL</sequence>
<keyword evidence="2" id="KW-1185">Reference proteome</keyword>
<dbReference type="Proteomes" id="UP000276133">
    <property type="component" value="Unassembled WGS sequence"/>
</dbReference>
<dbReference type="AlphaFoldDB" id="A0A3M7QHV1"/>
<organism evidence="1 2">
    <name type="scientific">Brachionus plicatilis</name>
    <name type="common">Marine rotifer</name>
    <name type="synonym">Brachionus muelleri</name>
    <dbReference type="NCBI Taxonomy" id="10195"/>
    <lineage>
        <taxon>Eukaryota</taxon>
        <taxon>Metazoa</taxon>
        <taxon>Spiralia</taxon>
        <taxon>Gnathifera</taxon>
        <taxon>Rotifera</taxon>
        <taxon>Eurotatoria</taxon>
        <taxon>Monogononta</taxon>
        <taxon>Pseudotrocha</taxon>
        <taxon>Ploima</taxon>
        <taxon>Brachionidae</taxon>
        <taxon>Brachionus</taxon>
    </lineage>
</organism>